<comment type="similarity">
    <text evidence="2">Belongs to the class-V pyridoxal-phosphate-dependent aminotransferase family. NifS/IscS subfamily.</text>
</comment>
<evidence type="ECO:0000256" key="2">
    <source>
        <dbReference type="ARBA" id="ARBA00006490"/>
    </source>
</evidence>
<keyword evidence="6" id="KW-0408">Iron</keyword>
<dbReference type="PIRSF" id="PIRSF005572">
    <property type="entry name" value="NifS"/>
    <property type="match status" value="1"/>
</dbReference>
<gene>
    <name evidence="10" type="ORF">NFC73_17200</name>
</gene>
<keyword evidence="4" id="KW-0479">Metal-binding</keyword>
<evidence type="ECO:0000256" key="6">
    <source>
        <dbReference type="ARBA" id="ARBA00023004"/>
    </source>
</evidence>
<proteinExistence type="inferred from homology"/>
<dbReference type="InterPro" id="IPR015422">
    <property type="entry name" value="PyrdxlP-dep_Trfase_small"/>
</dbReference>
<organism evidence="10 11">
    <name type="scientific">Pseudarthrobacter humi</name>
    <dbReference type="NCBI Taxonomy" id="2952523"/>
    <lineage>
        <taxon>Bacteria</taxon>
        <taxon>Bacillati</taxon>
        <taxon>Actinomycetota</taxon>
        <taxon>Actinomycetes</taxon>
        <taxon>Micrococcales</taxon>
        <taxon>Micrococcaceae</taxon>
        <taxon>Pseudarthrobacter</taxon>
    </lineage>
</organism>
<dbReference type="Proteomes" id="UP001524318">
    <property type="component" value="Unassembled WGS sequence"/>
</dbReference>
<evidence type="ECO:0000256" key="5">
    <source>
        <dbReference type="ARBA" id="ARBA00022898"/>
    </source>
</evidence>
<keyword evidence="5" id="KW-0663">Pyridoxal phosphate</keyword>
<reference evidence="10 11" key="1">
    <citation type="submission" date="2022-06" db="EMBL/GenBank/DDBJ databases">
        <title>Pseudarthrobacter sp. strain RMG13 Genome sequencing and assembly.</title>
        <authorList>
            <person name="Kim I."/>
        </authorList>
    </citation>
    <scope>NUCLEOTIDE SEQUENCE [LARGE SCALE GENOMIC DNA]</scope>
    <source>
        <strain evidence="10 11">RMG13</strain>
    </source>
</reference>
<dbReference type="Gene3D" id="1.10.260.50">
    <property type="match status" value="1"/>
</dbReference>
<evidence type="ECO:0000256" key="7">
    <source>
        <dbReference type="ARBA" id="ARBA00023014"/>
    </source>
</evidence>
<evidence type="ECO:0000313" key="10">
    <source>
        <dbReference type="EMBL" id="MCP9001450.1"/>
    </source>
</evidence>
<dbReference type="InterPro" id="IPR000192">
    <property type="entry name" value="Aminotrans_V_dom"/>
</dbReference>
<dbReference type="Gene3D" id="3.90.1150.10">
    <property type="entry name" value="Aspartate Aminotransferase, domain 1"/>
    <property type="match status" value="1"/>
</dbReference>
<dbReference type="InterPro" id="IPR016454">
    <property type="entry name" value="Cysteine_dSase"/>
</dbReference>
<evidence type="ECO:0000256" key="8">
    <source>
        <dbReference type="ARBA" id="ARBA00050776"/>
    </source>
</evidence>
<dbReference type="PANTHER" id="PTHR11601">
    <property type="entry name" value="CYSTEINE DESULFURYLASE FAMILY MEMBER"/>
    <property type="match status" value="1"/>
</dbReference>
<evidence type="ECO:0000256" key="3">
    <source>
        <dbReference type="ARBA" id="ARBA00022679"/>
    </source>
</evidence>
<evidence type="ECO:0000313" key="11">
    <source>
        <dbReference type="Proteomes" id="UP001524318"/>
    </source>
</evidence>
<keyword evidence="3" id="KW-0808">Transferase</keyword>
<sequence length="384" mass="39412">MIFLDAAATTPVRREVLEAMWPYLSGEFGNPSSHHTLGEAAAAALAGARAAVAKVLGCRPGEVTFTSGGTEADNLAVKGIALARQAADPRLNRVVISAVEHPAVEESARYLERFHGFTVDVVPVDSAGRVTPEALAAALRPETALVSIMYANNEVGTMQPVAELAAAATARGIPFHTDAVQAAGWLPLDVKALGADALSISGHKLGAPKGCGVLYVRGRTRIEPLVHGGGQERGRRSGTENVAGAVALATALTLAHAERPELAARVAGLREDFIATILDTVPGAVLTGHRTERLPSVASFCFPGTSGESVLLELERQGVVCSSGSACAAGSDAPSPVLTALGYNAEVAQTAVRFSFTSAVTSEELEQAAAAVGTAVGSVRNLGR</sequence>
<name>A0ABT1LSK5_9MICC</name>
<evidence type="ECO:0000256" key="4">
    <source>
        <dbReference type="ARBA" id="ARBA00022723"/>
    </source>
</evidence>
<keyword evidence="7" id="KW-0411">Iron-sulfur</keyword>
<dbReference type="InterPro" id="IPR015421">
    <property type="entry name" value="PyrdxlP-dep_Trfase_major"/>
</dbReference>
<dbReference type="SUPFAM" id="SSF53383">
    <property type="entry name" value="PLP-dependent transferases"/>
    <property type="match status" value="1"/>
</dbReference>
<dbReference type="RefSeq" id="WP_254752134.1">
    <property type="nucleotide sequence ID" value="NZ_JANCLV010000014.1"/>
</dbReference>
<dbReference type="EMBL" id="JANCLV010000014">
    <property type="protein sequence ID" value="MCP9001450.1"/>
    <property type="molecule type" value="Genomic_DNA"/>
</dbReference>
<evidence type="ECO:0000259" key="9">
    <source>
        <dbReference type="Pfam" id="PF00266"/>
    </source>
</evidence>
<comment type="cofactor">
    <cofactor evidence="1">
        <name>pyridoxal 5'-phosphate</name>
        <dbReference type="ChEBI" id="CHEBI:597326"/>
    </cofactor>
</comment>
<dbReference type="PANTHER" id="PTHR11601:SF34">
    <property type="entry name" value="CYSTEINE DESULFURASE"/>
    <property type="match status" value="1"/>
</dbReference>
<comment type="catalytic activity">
    <reaction evidence="8">
        <text>(sulfur carrier)-H + L-cysteine = (sulfur carrier)-SH + L-alanine</text>
        <dbReference type="Rhea" id="RHEA:43892"/>
        <dbReference type="Rhea" id="RHEA-COMP:14737"/>
        <dbReference type="Rhea" id="RHEA-COMP:14739"/>
        <dbReference type="ChEBI" id="CHEBI:29917"/>
        <dbReference type="ChEBI" id="CHEBI:35235"/>
        <dbReference type="ChEBI" id="CHEBI:57972"/>
        <dbReference type="ChEBI" id="CHEBI:64428"/>
        <dbReference type="EC" id="2.8.1.7"/>
    </reaction>
</comment>
<feature type="domain" description="Aminotransferase class V" evidence="9">
    <location>
        <begin position="2"/>
        <end position="367"/>
    </location>
</feature>
<evidence type="ECO:0000256" key="1">
    <source>
        <dbReference type="ARBA" id="ARBA00001933"/>
    </source>
</evidence>
<keyword evidence="11" id="KW-1185">Reference proteome</keyword>
<dbReference type="Gene3D" id="3.40.640.10">
    <property type="entry name" value="Type I PLP-dependent aspartate aminotransferase-like (Major domain)"/>
    <property type="match status" value="1"/>
</dbReference>
<accession>A0ABT1LSK5</accession>
<protein>
    <submittedName>
        <fullName evidence="10">Cysteine desulfurase</fullName>
    </submittedName>
</protein>
<dbReference type="InterPro" id="IPR015424">
    <property type="entry name" value="PyrdxlP-dep_Trfase"/>
</dbReference>
<dbReference type="Pfam" id="PF00266">
    <property type="entry name" value="Aminotran_5"/>
    <property type="match status" value="1"/>
</dbReference>
<comment type="caution">
    <text evidence="10">The sequence shown here is derived from an EMBL/GenBank/DDBJ whole genome shotgun (WGS) entry which is preliminary data.</text>
</comment>